<dbReference type="RefSeq" id="WP_184042921.1">
    <property type="nucleotide sequence ID" value="NZ_JACIGK010000005.1"/>
</dbReference>
<evidence type="ECO:0000256" key="2">
    <source>
        <dbReference type="SAM" id="MobiDB-lite"/>
    </source>
</evidence>
<keyword evidence="3" id="KW-0812">Transmembrane</keyword>
<dbReference type="InterPro" id="IPR050445">
    <property type="entry name" value="Bact_polysacc_biosynth/exp"/>
</dbReference>
<proteinExistence type="predicted"/>
<evidence type="ECO:0000256" key="3">
    <source>
        <dbReference type="SAM" id="Phobius"/>
    </source>
</evidence>
<keyword evidence="3" id="KW-1133">Transmembrane helix</keyword>
<gene>
    <name evidence="4" type="ORF">GGD89_000914</name>
</gene>
<dbReference type="PANTHER" id="PTHR32309:SF13">
    <property type="entry name" value="FERRIC ENTEROBACTIN TRANSPORT PROTEIN FEPE"/>
    <property type="match status" value="1"/>
</dbReference>
<evidence type="ECO:0000256" key="1">
    <source>
        <dbReference type="SAM" id="Coils"/>
    </source>
</evidence>
<feature type="compositionally biased region" description="Basic and acidic residues" evidence="2">
    <location>
        <begin position="27"/>
        <end position="36"/>
    </location>
</feature>
<dbReference type="AlphaFoldDB" id="A0A7W6W9B0"/>
<keyword evidence="1" id="KW-0175">Coiled coil</keyword>
<dbReference type="EMBL" id="JACIGK010000005">
    <property type="protein sequence ID" value="MBB4265296.1"/>
    <property type="molecule type" value="Genomic_DNA"/>
</dbReference>
<accession>A0A7W6W9B0</accession>
<feature type="coiled-coil region" evidence="1">
    <location>
        <begin position="255"/>
        <end position="282"/>
    </location>
</feature>
<comment type="caution">
    <text evidence="4">The sequence shown here is derived from an EMBL/GenBank/DDBJ whole genome shotgun (WGS) entry which is preliminary data.</text>
</comment>
<evidence type="ECO:0000313" key="4">
    <source>
        <dbReference type="EMBL" id="MBB4265296.1"/>
    </source>
</evidence>
<organism evidence="4 5">
    <name type="scientific">Roseospira visakhapatnamensis</name>
    <dbReference type="NCBI Taxonomy" id="390880"/>
    <lineage>
        <taxon>Bacteria</taxon>
        <taxon>Pseudomonadati</taxon>
        <taxon>Pseudomonadota</taxon>
        <taxon>Alphaproteobacteria</taxon>
        <taxon>Rhodospirillales</taxon>
        <taxon>Rhodospirillaceae</taxon>
        <taxon>Roseospira</taxon>
    </lineage>
</organism>
<feature type="transmembrane region" description="Helical" evidence="3">
    <location>
        <begin position="470"/>
        <end position="491"/>
    </location>
</feature>
<dbReference type="Proteomes" id="UP000554286">
    <property type="component" value="Unassembled WGS sequence"/>
</dbReference>
<sequence>MNAHPPHSPVESLRTRDEVTSPETDDPDARPARDKSAALPGTELLVALRGILLWSGGATGRGRRYLLIGVLGIAVIWGLTTAYIVLTPPSWRSHFSLILPGAGVGTSVNLESIGQASSNAPSPFAGTSISPTVNYKEILTSQVVLLAAAETLDLSHKTLGKPRVKLVDQTQLIHASIDAGTPEEAQRRLGAVLTAFQIQLDSLRTDESQKREAGYRRSMAGFEAGVRRARAGILAFQTRTGLISPDQFTASVTQLANLRVDLGETRTERVRLERKAEALAEQLGVAPQVAIDAFSLTSDPAFQALREVHAEASASLAGHATKWGPNHAMVRAERARRAAARDDMKARAEVLLGRPITDLDRLVSLTSGADRTVLLRELVSLTVEANGLASGEQALSDRIAALAAEVTRRTDDAARLEDLLRDLQVSEAVFASALARVDSGKADAFKAYPLVQVLEEPTLPENPSAPRKTLAVAGAVLGSLFLMTCLLVLWIRQPILHKLLRAEPS</sequence>
<dbReference type="GO" id="GO:0005886">
    <property type="term" value="C:plasma membrane"/>
    <property type="evidence" value="ECO:0007669"/>
    <property type="project" value="TreeGrafter"/>
</dbReference>
<feature type="region of interest" description="Disordered" evidence="2">
    <location>
        <begin position="1"/>
        <end position="36"/>
    </location>
</feature>
<keyword evidence="5" id="KW-1185">Reference proteome</keyword>
<protein>
    <submittedName>
        <fullName evidence="4">Uncharacterized protein involved in exopolysaccharide biosynthesis</fullName>
    </submittedName>
</protein>
<keyword evidence="3" id="KW-0472">Membrane</keyword>
<feature type="transmembrane region" description="Helical" evidence="3">
    <location>
        <begin position="65"/>
        <end position="86"/>
    </location>
</feature>
<dbReference type="GO" id="GO:0004713">
    <property type="term" value="F:protein tyrosine kinase activity"/>
    <property type="evidence" value="ECO:0007669"/>
    <property type="project" value="TreeGrafter"/>
</dbReference>
<evidence type="ECO:0000313" key="5">
    <source>
        <dbReference type="Proteomes" id="UP000554286"/>
    </source>
</evidence>
<dbReference type="PANTHER" id="PTHR32309">
    <property type="entry name" value="TYROSINE-PROTEIN KINASE"/>
    <property type="match status" value="1"/>
</dbReference>
<name>A0A7W6W9B0_9PROT</name>
<reference evidence="4 5" key="1">
    <citation type="submission" date="2020-08" db="EMBL/GenBank/DDBJ databases">
        <title>Genome sequencing of Purple Non-Sulfur Bacteria from various extreme environments.</title>
        <authorList>
            <person name="Mayer M."/>
        </authorList>
    </citation>
    <scope>NUCLEOTIDE SEQUENCE [LARGE SCALE GENOMIC DNA]</scope>
    <source>
        <strain evidence="4 5">JA131</strain>
    </source>
</reference>